<accession>A0AAV4QX02</accession>
<organism evidence="2 3">
    <name type="scientific">Caerostris extrusa</name>
    <name type="common">Bark spider</name>
    <name type="synonym">Caerostris bankana</name>
    <dbReference type="NCBI Taxonomy" id="172846"/>
    <lineage>
        <taxon>Eukaryota</taxon>
        <taxon>Metazoa</taxon>
        <taxon>Ecdysozoa</taxon>
        <taxon>Arthropoda</taxon>
        <taxon>Chelicerata</taxon>
        <taxon>Arachnida</taxon>
        <taxon>Araneae</taxon>
        <taxon>Araneomorphae</taxon>
        <taxon>Entelegynae</taxon>
        <taxon>Araneoidea</taxon>
        <taxon>Araneidae</taxon>
        <taxon>Caerostris</taxon>
    </lineage>
</organism>
<dbReference type="Proteomes" id="UP001054945">
    <property type="component" value="Unassembled WGS sequence"/>
</dbReference>
<dbReference type="EMBL" id="BPLR01006857">
    <property type="protein sequence ID" value="GIY12831.1"/>
    <property type="molecule type" value="Genomic_DNA"/>
</dbReference>
<reference evidence="2 3" key="1">
    <citation type="submission" date="2021-06" db="EMBL/GenBank/DDBJ databases">
        <title>Caerostris extrusa draft genome.</title>
        <authorList>
            <person name="Kono N."/>
            <person name="Arakawa K."/>
        </authorList>
    </citation>
    <scope>NUCLEOTIDE SEQUENCE [LARGE SCALE GENOMIC DNA]</scope>
</reference>
<comment type="caution">
    <text evidence="2">The sequence shown here is derived from an EMBL/GenBank/DDBJ whole genome shotgun (WGS) entry which is preliminary data.</text>
</comment>
<proteinExistence type="predicted"/>
<feature type="compositionally biased region" description="Polar residues" evidence="1">
    <location>
        <begin position="213"/>
        <end position="224"/>
    </location>
</feature>
<gene>
    <name evidence="2" type="primary">AVEN_229041_1</name>
    <name evidence="2" type="ORF">CEXT_407521</name>
</gene>
<feature type="region of interest" description="Disordered" evidence="1">
    <location>
        <begin position="191"/>
        <end position="224"/>
    </location>
</feature>
<evidence type="ECO:0000313" key="3">
    <source>
        <dbReference type="Proteomes" id="UP001054945"/>
    </source>
</evidence>
<keyword evidence="3" id="KW-1185">Reference proteome</keyword>
<feature type="compositionally biased region" description="Low complexity" evidence="1">
    <location>
        <begin position="198"/>
        <end position="212"/>
    </location>
</feature>
<name>A0AAV4QX02_CAEEX</name>
<evidence type="ECO:0000256" key="1">
    <source>
        <dbReference type="SAM" id="MobiDB-lite"/>
    </source>
</evidence>
<evidence type="ECO:0000313" key="2">
    <source>
        <dbReference type="EMBL" id="GIY12831.1"/>
    </source>
</evidence>
<dbReference type="AlphaFoldDB" id="A0AAV4QX02"/>
<sequence>MQYGSLHALRIVVSGKLLGIHISTEDDLMNFRLPYSTDSNFQGDLIVVVVIGRNKISLIFVSVKSKQPRDIANPFFSPLETKSVCVVAPVHSDSELFNREEERSIWVNVELKKSFNALLRFMDITSTINETIVLMAQSHLIINQDLKPVLSAQQQLQQHQQQLHMQQQMQARFYNSQSHLQHMPTSQTSLNFQYAGPTSSINSNINQRSSTTAQTNPSQRQQFYMTRPPPEYQASIEPNNTSISSLKSVLSQNAQMHNSINVCNDQSSRNMELRNFNASKSYSSMMPTSQILSNQHVSHILTYHLFQLLILVPLNFKYQISNNKSYSDDILSNSTTSRPFAGLSQNSSAISMSKSLQDSISMSNASVLTGKSYPSNASILNPLSVSLPKPFVDPSLNNMSTSKSYQRRMANSNLTASQPYAVSSGTLLGQSQMMPVTTVTSTYTSSRGTSWR</sequence>
<protein>
    <submittedName>
        <fullName evidence="2">Uncharacterized protein</fullName>
    </submittedName>
</protein>